<evidence type="ECO:0000313" key="2">
    <source>
        <dbReference type="Proteomes" id="UP000688137"/>
    </source>
</evidence>
<proteinExistence type="predicted"/>
<name>A0A8S1PK76_PARPR</name>
<gene>
    <name evidence="1" type="ORF">PPRIM_AZ9-3.1.T1210109</name>
</gene>
<accession>A0A8S1PK76</accession>
<dbReference type="OMA" id="ITCKQIV"/>
<dbReference type="Proteomes" id="UP000688137">
    <property type="component" value="Unassembled WGS sequence"/>
</dbReference>
<reference evidence="1" key="1">
    <citation type="submission" date="2021-01" db="EMBL/GenBank/DDBJ databases">
        <authorList>
            <consortium name="Genoscope - CEA"/>
            <person name="William W."/>
        </authorList>
    </citation>
    <scope>NUCLEOTIDE SEQUENCE</scope>
</reference>
<dbReference type="AlphaFoldDB" id="A0A8S1PK76"/>
<sequence length="120" mass="13653">MDKNLEVSDLSSIKPIRVSNNSELIYFNIAKTIDINILQGVEIDLQNKEVQVFQNGDVAFGVQVIEDITCKQIVPLFINHGKFEKKEISKVVNIFETVPMTGIKRRAIKKIQPRSLINKN</sequence>
<organism evidence="1 2">
    <name type="scientific">Paramecium primaurelia</name>
    <dbReference type="NCBI Taxonomy" id="5886"/>
    <lineage>
        <taxon>Eukaryota</taxon>
        <taxon>Sar</taxon>
        <taxon>Alveolata</taxon>
        <taxon>Ciliophora</taxon>
        <taxon>Intramacronucleata</taxon>
        <taxon>Oligohymenophorea</taxon>
        <taxon>Peniculida</taxon>
        <taxon>Parameciidae</taxon>
        <taxon>Paramecium</taxon>
    </lineage>
</organism>
<dbReference type="EMBL" id="CAJJDM010000124">
    <property type="protein sequence ID" value="CAD8103560.1"/>
    <property type="molecule type" value="Genomic_DNA"/>
</dbReference>
<protein>
    <submittedName>
        <fullName evidence="1">Uncharacterized protein</fullName>
    </submittedName>
</protein>
<comment type="caution">
    <text evidence="1">The sequence shown here is derived from an EMBL/GenBank/DDBJ whole genome shotgun (WGS) entry which is preliminary data.</text>
</comment>
<evidence type="ECO:0000313" key="1">
    <source>
        <dbReference type="EMBL" id="CAD8103560.1"/>
    </source>
</evidence>
<keyword evidence="2" id="KW-1185">Reference proteome</keyword>